<keyword evidence="3" id="KW-1185">Reference proteome</keyword>
<dbReference type="EnsemblProtists" id="EOD31222">
    <property type="protein sequence ID" value="EOD31222"/>
    <property type="gene ID" value="EMIHUDRAFT_442289"/>
</dbReference>
<dbReference type="PaxDb" id="2903-EOD31222"/>
<name>A0A0D3K637_EMIH1</name>
<evidence type="ECO:0000256" key="1">
    <source>
        <dbReference type="SAM" id="MobiDB-lite"/>
    </source>
</evidence>
<evidence type="ECO:0000313" key="3">
    <source>
        <dbReference type="Proteomes" id="UP000013827"/>
    </source>
</evidence>
<dbReference type="KEGG" id="ehx:EMIHUDRAFT_442289"/>
<protein>
    <submittedName>
        <fullName evidence="2">Uncharacterized protein</fullName>
    </submittedName>
</protein>
<feature type="compositionally biased region" description="Low complexity" evidence="1">
    <location>
        <begin position="1"/>
        <end position="10"/>
    </location>
</feature>
<sequence length="138" mass="14225">MPASGRAAAGEKGGERGGGAEAAARGRRDVAEMRPRCGRGWIGCSTARRRQARVGGPTAISGHLGSSRVISGHLGSSAGAASASRRRTTTTLTRTSSRSSSSRSARCAASSGSSPREVPPLPRTETIWRTTALQPRLI</sequence>
<feature type="region of interest" description="Disordered" evidence="1">
    <location>
        <begin position="1"/>
        <end position="125"/>
    </location>
</feature>
<accession>A0A0D3K637</accession>
<organism evidence="2 3">
    <name type="scientific">Emiliania huxleyi (strain CCMP1516)</name>
    <dbReference type="NCBI Taxonomy" id="280463"/>
    <lineage>
        <taxon>Eukaryota</taxon>
        <taxon>Haptista</taxon>
        <taxon>Haptophyta</taxon>
        <taxon>Prymnesiophyceae</taxon>
        <taxon>Isochrysidales</taxon>
        <taxon>Noelaerhabdaceae</taxon>
        <taxon>Emiliania</taxon>
    </lineage>
</organism>
<evidence type="ECO:0000313" key="2">
    <source>
        <dbReference type="EnsemblProtists" id="EOD31222"/>
    </source>
</evidence>
<reference evidence="2" key="2">
    <citation type="submission" date="2024-10" db="UniProtKB">
        <authorList>
            <consortium name="EnsemblProtists"/>
        </authorList>
    </citation>
    <scope>IDENTIFICATION</scope>
</reference>
<dbReference type="AlphaFoldDB" id="A0A0D3K637"/>
<proteinExistence type="predicted"/>
<feature type="compositionally biased region" description="Basic and acidic residues" evidence="1">
    <location>
        <begin position="24"/>
        <end position="35"/>
    </location>
</feature>
<dbReference type="RefSeq" id="XP_005783651.1">
    <property type="nucleotide sequence ID" value="XM_005783594.1"/>
</dbReference>
<feature type="compositionally biased region" description="Low complexity" evidence="1">
    <location>
        <begin position="75"/>
        <end position="114"/>
    </location>
</feature>
<dbReference type="HOGENOM" id="CLU_1859048_0_0_1"/>
<dbReference type="GeneID" id="17276495"/>
<dbReference type="Proteomes" id="UP000013827">
    <property type="component" value="Unassembled WGS sequence"/>
</dbReference>
<reference evidence="3" key="1">
    <citation type="journal article" date="2013" name="Nature">
        <title>Pan genome of the phytoplankton Emiliania underpins its global distribution.</title>
        <authorList>
            <person name="Read B.A."/>
            <person name="Kegel J."/>
            <person name="Klute M.J."/>
            <person name="Kuo A."/>
            <person name="Lefebvre S.C."/>
            <person name="Maumus F."/>
            <person name="Mayer C."/>
            <person name="Miller J."/>
            <person name="Monier A."/>
            <person name="Salamov A."/>
            <person name="Young J."/>
            <person name="Aguilar M."/>
            <person name="Claverie J.M."/>
            <person name="Frickenhaus S."/>
            <person name="Gonzalez K."/>
            <person name="Herman E.K."/>
            <person name="Lin Y.C."/>
            <person name="Napier J."/>
            <person name="Ogata H."/>
            <person name="Sarno A.F."/>
            <person name="Shmutz J."/>
            <person name="Schroeder D."/>
            <person name="de Vargas C."/>
            <person name="Verret F."/>
            <person name="von Dassow P."/>
            <person name="Valentin K."/>
            <person name="Van de Peer Y."/>
            <person name="Wheeler G."/>
            <person name="Dacks J.B."/>
            <person name="Delwiche C.F."/>
            <person name="Dyhrman S.T."/>
            <person name="Glockner G."/>
            <person name="John U."/>
            <person name="Richards T."/>
            <person name="Worden A.Z."/>
            <person name="Zhang X."/>
            <person name="Grigoriev I.V."/>
            <person name="Allen A.E."/>
            <person name="Bidle K."/>
            <person name="Borodovsky M."/>
            <person name="Bowler C."/>
            <person name="Brownlee C."/>
            <person name="Cock J.M."/>
            <person name="Elias M."/>
            <person name="Gladyshev V.N."/>
            <person name="Groth M."/>
            <person name="Guda C."/>
            <person name="Hadaegh A."/>
            <person name="Iglesias-Rodriguez M.D."/>
            <person name="Jenkins J."/>
            <person name="Jones B.M."/>
            <person name="Lawson T."/>
            <person name="Leese F."/>
            <person name="Lindquist E."/>
            <person name="Lobanov A."/>
            <person name="Lomsadze A."/>
            <person name="Malik S.B."/>
            <person name="Marsh M.E."/>
            <person name="Mackinder L."/>
            <person name="Mock T."/>
            <person name="Mueller-Roeber B."/>
            <person name="Pagarete A."/>
            <person name="Parker M."/>
            <person name="Probert I."/>
            <person name="Quesneville H."/>
            <person name="Raines C."/>
            <person name="Rensing S.A."/>
            <person name="Riano-Pachon D.M."/>
            <person name="Richier S."/>
            <person name="Rokitta S."/>
            <person name="Shiraiwa Y."/>
            <person name="Soanes D.M."/>
            <person name="van der Giezen M."/>
            <person name="Wahlund T.M."/>
            <person name="Williams B."/>
            <person name="Wilson W."/>
            <person name="Wolfe G."/>
            <person name="Wurch L.L."/>
        </authorList>
    </citation>
    <scope>NUCLEOTIDE SEQUENCE</scope>
</reference>